<dbReference type="Proteomes" id="UP001165960">
    <property type="component" value="Unassembled WGS sequence"/>
</dbReference>
<comment type="caution">
    <text evidence="1">The sequence shown here is derived from an EMBL/GenBank/DDBJ whole genome shotgun (WGS) entry which is preliminary data.</text>
</comment>
<gene>
    <name evidence="1" type="ORF">DSO57_1014745</name>
</gene>
<keyword evidence="2" id="KW-1185">Reference proteome</keyword>
<reference evidence="1" key="1">
    <citation type="submission" date="2022-04" db="EMBL/GenBank/DDBJ databases">
        <title>Genome of the entomopathogenic fungus Entomophthora muscae.</title>
        <authorList>
            <person name="Elya C."/>
            <person name="Lovett B.R."/>
            <person name="Lee E."/>
            <person name="Macias A.M."/>
            <person name="Hajek A.E."/>
            <person name="De Bivort B.L."/>
            <person name="Kasson M.T."/>
            <person name="De Fine Licht H.H."/>
            <person name="Stajich J.E."/>
        </authorList>
    </citation>
    <scope>NUCLEOTIDE SEQUENCE</scope>
    <source>
        <strain evidence="1">Berkeley</strain>
    </source>
</reference>
<evidence type="ECO:0000313" key="2">
    <source>
        <dbReference type="Proteomes" id="UP001165960"/>
    </source>
</evidence>
<accession>A0ACC2SUG0</accession>
<sequence length="434" mass="47004">MASKEIGRSYFPSEDLPPVLKGEEGFCRTGSSFGAYFNIVCVVAGSGTLGIPYAFRLGGWVSVIFLVLSAVMSIYTGQLLMECIYSKPGERLLSYPEIGEAAFGNVGKHMVQFLHYITLLGVTCMYLVLIGKNMKEACEIIQFSGIGIREWVAIGGAAIIIPLILLRTLKEVAWLSLLGALATLYVVIITVVVSLKDIPRQLAMRGAPLNSSWKVINWSDLPSSLATISFSFGGNIIYPHVECSMRHPKQWTKVLAAAMATIAAMYGLIGIVAYYVYGDTVQSPIMMSLPKENEALSAMIIITVHIVLVLPITLCSFSLEAESKLGLGASSFNALTKFGIRSGIRIGTLAVLTVIAAFLPHFPELMSLIGAFSNCAVVFVIPIVCHLKLFGYKNRSFLEYVWILLVLAVASMGCFIGTVWAVRGLQDAVQKGSS</sequence>
<dbReference type="EMBL" id="QTSX02004317">
    <property type="protein sequence ID" value="KAJ9065910.1"/>
    <property type="molecule type" value="Genomic_DNA"/>
</dbReference>
<evidence type="ECO:0000313" key="1">
    <source>
        <dbReference type="EMBL" id="KAJ9065910.1"/>
    </source>
</evidence>
<organism evidence="1 2">
    <name type="scientific">Entomophthora muscae</name>
    <dbReference type="NCBI Taxonomy" id="34485"/>
    <lineage>
        <taxon>Eukaryota</taxon>
        <taxon>Fungi</taxon>
        <taxon>Fungi incertae sedis</taxon>
        <taxon>Zoopagomycota</taxon>
        <taxon>Entomophthoromycotina</taxon>
        <taxon>Entomophthoromycetes</taxon>
        <taxon>Entomophthorales</taxon>
        <taxon>Entomophthoraceae</taxon>
        <taxon>Entomophthora</taxon>
    </lineage>
</organism>
<protein>
    <submittedName>
        <fullName evidence="1">Uncharacterized protein</fullName>
    </submittedName>
</protein>
<proteinExistence type="predicted"/>
<name>A0ACC2SUG0_9FUNG</name>